<evidence type="ECO:0000313" key="3">
    <source>
        <dbReference type="EMBL" id="BAB54982.1"/>
    </source>
</evidence>
<dbReference type="InterPro" id="IPR000587">
    <property type="entry name" value="Creatinase_N"/>
</dbReference>
<proteinExistence type="predicted"/>
<dbReference type="InterPro" id="IPR036005">
    <property type="entry name" value="Creatinase/aminopeptidase-like"/>
</dbReference>
<evidence type="ECO:0000259" key="1">
    <source>
        <dbReference type="Pfam" id="PF00557"/>
    </source>
</evidence>
<dbReference type="Gene3D" id="3.90.230.10">
    <property type="entry name" value="Creatinase/methionine aminopeptidase superfamily"/>
    <property type="match status" value="1"/>
</dbReference>
<dbReference type="AlphaFoldDB" id="Q981H3"/>
<dbReference type="SUPFAM" id="SSF53092">
    <property type="entry name" value="Creatinase/prolidase N-terminal domain"/>
    <property type="match status" value="1"/>
</dbReference>
<dbReference type="RefSeq" id="WP_010915792.1">
    <property type="nucleotide sequence ID" value="NC_002679.1"/>
</dbReference>
<protein>
    <submittedName>
        <fullName evidence="3">Prolidase</fullName>
    </submittedName>
</protein>
<dbReference type="Proteomes" id="UP000000552">
    <property type="component" value="Plasmid pMLa"/>
</dbReference>
<accession>Q981H3</accession>
<feature type="domain" description="Creatinase N-terminal" evidence="2">
    <location>
        <begin position="11"/>
        <end position="151"/>
    </location>
</feature>
<geneLocation type="plasmid" evidence="3 4">
    <name>pMLa</name>
</geneLocation>
<dbReference type="InterPro" id="IPR000994">
    <property type="entry name" value="Pept_M24"/>
</dbReference>
<dbReference type="Gene3D" id="3.40.350.10">
    <property type="entry name" value="Creatinase/prolidase N-terminal domain"/>
    <property type="match status" value="1"/>
</dbReference>
<feature type="domain" description="Peptidase M24" evidence="1">
    <location>
        <begin position="160"/>
        <end position="362"/>
    </location>
</feature>
<dbReference type="Pfam" id="PF01321">
    <property type="entry name" value="Creatinase_N"/>
    <property type="match status" value="1"/>
</dbReference>
<gene>
    <name evidence="3" type="ordered locus">mlr9375</name>
</gene>
<sequence>MAFSPQEYRERLAKVQNAIQQRGMVGLLVHSPHNICYLTGYHTSGFFAYQVLFVPADGEPLLLVRELERTNADEYSWLALDRQAVYLDNEDPASVTGRWLAELGWTAASDPIGVEKTCFNLAVRDYEELCHAARPNKVVDGSGIVGRVRLIKSSQEIAYARRAAEITDIAMRTGLEALAVGKEELEIAAAIQEQQVLGGSEYTSLPNYLSSGYRMRIGHATPTEKVIEAGDLLKFEITSCVKRYSAAMMRTAVMGAPSAEIAQAADLLISCQDRAFSIMKPGAIAGEVDAAVRQPVLEAGLRKTYYPRVGYSLGIGFPPVSGEWEVCDFMAGDTWLLQAGMIFHMLVNANGISFSETILVTETGSERLTSLPRELYIAQ</sequence>
<dbReference type="HOGENOM" id="CLU_017266_3_1_5"/>
<dbReference type="InterPro" id="IPR050659">
    <property type="entry name" value="Peptidase_M24B"/>
</dbReference>
<dbReference type="PANTHER" id="PTHR46112">
    <property type="entry name" value="AMINOPEPTIDASE"/>
    <property type="match status" value="1"/>
</dbReference>
<dbReference type="InterPro" id="IPR029149">
    <property type="entry name" value="Creatin/AminoP/Spt16_N"/>
</dbReference>
<dbReference type="KEGG" id="mlo:mlr9375"/>
<reference evidence="3 4" key="1">
    <citation type="journal article" date="2000" name="DNA Res.">
        <title>Complete genome structure of the nitrogen-fixing symbiotic bacterium Mesorhizobium loti.</title>
        <authorList>
            <person name="Kaneko T."/>
            <person name="Nakamura Y."/>
            <person name="Sato S."/>
            <person name="Asamizu E."/>
            <person name="Kato T."/>
            <person name="Sasamoto S."/>
            <person name="Watanabe A."/>
            <person name="Idesawa K."/>
            <person name="Ishikawa A."/>
            <person name="Kawashima K."/>
            <person name="Kimura T."/>
            <person name="Kishida Y."/>
            <person name="Kiyokawa C."/>
            <person name="Kohara M."/>
            <person name="Matsumoto M."/>
            <person name="Matsuno A."/>
            <person name="Mochizuki Y."/>
            <person name="Nakayama S."/>
            <person name="Nakazaki N."/>
            <person name="Shimpo S."/>
            <person name="Sugimoto M."/>
            <person name="Takeuchi C."/>
            <person name="Yamada M."/>
            <person name="Tabata S."/>
        </authorList>
    </citation>
    <scope>NUCLEOTIDE SEQUENCE [LARGE SCALE GENOMIC DNA]</scope>
    <source>
        <strain evidence="4">LMG 29417 / CECT 9101 / MAFF 303099</strain>
        <plasmid evidence="3 4">pMLa</plasmid>
    </source>
</reference>
<dbReference type="Pfam" id="PF00557">
    <property type="entry name" value="Peptidase_M24"/>
    <property type="match status" value="1"/>
</dbReference>
<dbReference type="CDD" id="cd01066">
    <property type="entry name" value="APP_MetAP"/>
    <property type="match status" value="1"/>
</dbReference>
<dbReference type="SUPFAM" id="SSF55920">
    <property type="entry name" value="Creatinase/aminopeptidase"/>
    <property type="match status" value="1"/>
</dbReference>
<evidence type="ECO:0000313" key="4">
    <source>
        <dbReference type="Proteomes" id="UP000000552"/>
    </source>
</evidence>
<dbReference type="PANTHER" id="PTHR46112:SF3">
    <property type="entry name" value="AMINOPEPTIDASE YPDF"/>
    <property type="match status" value="1"/>
</dbReference>
<evidence type="ECO:0000259" key="2">
    <source>
        <dbReference type="Pfam" id="PF01321"/>
    </source>
</evidence>
<dbReference type="EMBL" id="BA000013">
    <property type="protein sequence ID" value="BAB54982.1"/>
    <property type="molecule type" value="Genomic_DNA"/>
</dbReference>
<name>Q981H3_RHILO</name>
<organism evidence="3 4">
    <name type="scientific">Mesorhizobium japonicum (strain LMG 29417 / CECT 9101 / MAFF 303099)</name>
    <name type="common">Mesorhizobium loti (strain MAFF 303099)</name>
    <dbReference type="NCBI Taxonomy" id="266835"/>
    <lineage>
        <taxon>Bacteria</taxon>
        <taxon>Pseudomonadati</taxon>
        <taxon>Pseudomonadota</taxon>
        <taxon>Alphaproteobacteria</taxon>
        <taxon>Hyphomicrobiales</taxon>
        <taxon>Phyllobacteriaceae</taxon>
        <taxon>Mesorhizobium</taxon>
    </lineage>
</organism>
<keyword evidence="3" id="KW-0614">Plasmid</keyword>